<name>A0A2W5VNE6_9BACT</name>
<dbReference type="Proteomes" id="UP000249061">
    <property type="component" value="Unassembled WGS sequence"/>
</dbReference>
<organism evidence="1 2">
    <name type="scientific">Archangium gephyra</name>
    <dbReference type="NCBI Taxonomy" id="48"/>
    <lineage>
        <taxon>Bacteria</taxon>
        <taxon>Pseudomonadati</taxon>
        <taxon>Myxococcota</taxon>
        <taxon>Myxococcia</taxon>
        <taxon>Myxococcales</taxon>
        <taxon>Cystobacterineae</taxon>
        <taxon>Archangiaceae</taxon>
        <taxon>Archangium</taxon>
    </lineage>
</organism>
<dbReference type="EMBL" id="QFQP01000013">
    <property type="protein sequence ID" value="PZR11931.1"/>
    <property type="molecule type" value="Genomic_DNA"/>
</dbReference>
<dbReference type="CDD" id="cd12105">
    <property type="entry name" value="HmuY"/>
    <property type="match status" value="1"/>
</dbReference>
<proteinExistence type="predicted"/>
<dbReference type="AlphaFoldDB" id="A0A2W5VNE6"/>
<evidence type="ECO:0000313" key="2">
    <source>
        <dbReference type="Proteomes" id="UP000249061"/>
    </source>
</evidence>
<dbReference type="Pfam" id="PF14064">
    <property type="entry name" value="HmuY"/>
    <property type="match status" value="1"/>
</dbReference>
<comment type="caution">
    <text evidence="1">The sequence shown here is derived from an EMBL/GenBank/DDBJ whole genome shotgun (WGS) entry which is preliminary data.</text>
</comment>
<accession>A0A2W5VNE6</accession>
<evidence type="ECO:0000313" key="1">
    <source>
        <dbReference type="EMBL" id="PZR11931.1"/>
    </source>
</evidence>
<gene>
    <name evidence="1" type="ORF">DI536_16510</name>
</gene>
<protein>
    <submittedName>
        <fullName evidence="1">Uncharacterized protein</fullName>
    </submittedName>
</protein>
<sequence length="196" mass="21768">MRASFLLVVLFVACAPRLEPKPFDAGTPRMNRVDGGVFTSQEPFDGGVRMTVDATGTAAWVYFDFDRALEVGDLEDGWDIAFQRFTIKTNGGISGDAGVEVARVETPNLLEVTTEPPGPWMVDRPDGPDEGSSEDFAFSQDPAWFEYDVRFHALTPRPFVYVVRSTEKKLFRVKLRGYYDAVGTSGVMSLDWSPLP</sequence>
<reference evidence="1 2" key="1">
    <citation type="submission" date="2017-08" db="EMBL/GenBank/DDBJ databases">
        <title>Infants hospitalized years apart are colonized by the same room-sourced microbial strains.</title>
        <authorList>
            <person name="Brooks B."/>
            <person name="Olm M.R."/>
            <person name="Firek B.A."/>
            <person name="Baker R."/>
            <person name="Thomas B.C."/>
            <person name="Morowitz M.J."/>
            <person name="Banfield J.F."/>
        </authorList>
    </citation>
    <scope>NUCLEOTIDE SEQUENCE [LARGE SCALE GENOMIC DNA]</scope>
    <source>
        <strain evidence="1">S2_003_000_R2_14</strain>
    </source>
</reference>
<dbReference type="InterPro" id="IPR025921">
    <property type="entry name" value="HmuY"/>
</dbReference>